<dbReference type="GO" id="GO:0005886">
    <property type="term" value="C:plasma membrane"/>
    <property type="evidence" value="ECO:0007669"/>
    <property type="project" value="UniProtKB-SubCell"/>
</dbReference>
<evidence type="ECO:0000256" key="2">
    <source>
        <dbReference type="ARBA" id="ARBA00009142"/>
    </source>
</evidence>
<dbReference type="eggNOG" id="COG0730">
    <property type="taxonomic scope" value="Bacteria"/>
</dbReference>
<keyword evidence="5 6" id="KW-0472">Membrane</keyword>
<keyword evidence="3 6" id="KW-0812">Transmembrane</keyword>
<keyword evidence="8" id="KW-1185">Reference proteome</keyword>
<evidence type="ECO:0000256" key="3">
    <source>
        <dbReference type="ARBA" id="ARBA00022692"/>
    </source>
</evidence>
<dbReference type="Proteomes" id="UP000005615">
    <property type="component" value="Unassembled WGS sequence"/>
</dbReference>
<keyword evidence="6" id="KW-1003">Cell membrane</keyword>
<name>F3L579_9GAMM</name>
<comment type="subcellular location">
    <subcellularLocation>
        <location evidence="6">Cell membrane</location>
        <topology evidence="6">Multi-pass membrane protein</topology>
    </subcellularLocation>
    <subcellularLocation>
        <location evidence="1">Membrane</location>
        <topology evidence="1">Multi-pass membrane protein</topology>
    </subcellularLocation>
</comment>
<feature type="transmembrane region" description="Helical" evidence="6">
    <location>
        <begin position="96"/>
        <end position="119"/>
    </location>
</feature>
<dbReference type="Pfam" id="PF01925">
    <property type="entry name" value="TauE"/>
    <property type="match status" value="1"/>
</dbReference>
<keyword evidence="4 6" id="KW-1133">Transmembrane helix</keyword>
<evidence type="ECO:0000256" key="4">
    <source>
        <dbReference type="ARBA" id="ARBA00022989"/>
    </source>
</evidence>
<comment type="caution">
    <text evidence="7">The sequence shown here is derived from an EMBL/GenBank/DDBJ whole genome shotgun (WGS) entry which is preliminary data.</text>
</comment>
<evidence type="ECO:0000313" key="7">
    <source>
        <dbReference type="EMBL" id="EGG28513.1"/>
    </source>
</evidence>
<gene>
    <name evidence="7" type="ORF">IMCC3088_10</name>
</gene>
<feature type="transmembrane region" description="Helical" evidence="6">
    <location>
        <begin position="160"/>
        <end position="178"/>
    </location>
</feature>
<dbReference type="EMBL" id="AEIG01000099">
    <property type="protein sequence ID" value="EGG28513.1"/>
    <property type="molecule type" value="Genomic_DNA"/>
</dbReference>
<accession>F3L579</accession>
<feature type="transmembrane region" description="Helical" evidence="6">
    <location>
        <begin position="68"/>
        <end position="84"/>
    </location>
</feature>
<sequence>MLLSVLPNFLPATAIIPVHAVTQWVSNASRLSMGLRYLDKTLIRPLAIGAIAGALLGAALYSKLPTDYLPLILGLWVLWLTWIPQPRLPIPQKFTFVFLGFYQSAISMALGATGPLGTALLMRHSKDREYLVINTALYMTLSHTCRVAAFTLLGFSFIDWWLELGILCSGAILGSWFGTKIRPYIRQDHALKILKGILTLLALRLIASVVL</sequence>
<evidence type="ECO:0000256" key="1">
    <source>
        <dbReference type="ARBA" id="ARBA00004141"/>
    </source>
</evidence>
<dbReference type="InterPro" id="IPR002781">
    <property type="entry name" value="TM_pro_TauE-like"/>
</dbReference>
<feature type="transmembrane region" description="Helical" evidence="6">
    <location>
        <begin position="131"/>
        <end position="154"/>
    </location>
</feature>
<dbReference type="AlphaFoldDB" id="F3L579"/>
<evidence type="ECO:0000256" key="6">
    <source>
        <dbReference type="RuleBase" id="RU363041"/>
    </source>
</evidence>
<evidence type="ECO:0000313" key="8">
    <source>
        <dbReference type="Proteomes" id="UP000005615"/>
    </source>
</evidence>
<reference evidence="7 8" key="1">
    <citation type="journal article" date="2011" name="J. Bacteriol.">
        <title>Genome sequence of strain IMCC3088, a proteorhodopsin-containing marine bacterium belonging to the OM60/NOR5 clade.</title>
        <authorList>
            <person name="Jang Y."/>
            <person name="Oh H.M."/>
            <person name="Kang I."/>
            <person name="Lee K."/>
            <person name="Yang S.J."/>
            <person name="Cho J.C."/>
        </authorList>
    </citation>
    <scope>NUCLEOTIDE SEQUENCE [LARGE SCALE GENOMIC DNA]</scope>
    <source>
        <strain evidence="7 8">IMCC3088</strain>
    </source>
</reference>
<comment type="similarity">
    <text evidence="2 6">Belongs to the 4-toluene sulfonate uptake permease (TSUP) (TC 2.A.102) family.</text>
</comment>
<protein>
    <recommendedName>
        <fullName evidence="6">Probable membrane transporter protein</fullName>
    </recommendedName>
</protein>
<proteinExistence type="inferred from homology"/>
<feature type="transmembrane region" description="Helical" evidence="6">
    <location>
        <begin position="42"/>
        <end position="61"/>
    </location>
</feature>
<organism evidence="7 8">
    <name type="scientific">Aequoribacter fuscus</name>
    <dbReference type="NCBI Taxonomy" id="2518989"/>
    <lineage>
        <taxon>Bacteria</taxon>
        <taxon>Pseudomonadati</taxon>
        <taxon>Pseudomonadota</taxon>
        <taxon>Gammaproteobacteria</taxon>
        <taxon>Cellvibrionales</taxon>
        <taxon>Halieaceae</taxon>
        <taxon>Aequoribacter</taxon>
    </lineage>
</organism>
<evidence type="ECO:0000256" key="5">
    <source>
        <dbReference type="ARBA" id="ARBA00023136"/>
    </source>
</evidence>